<dbReference type="AlphaFoldDB" id="A0AAN8I3A3"/>
<reference evidence="3 4" key="1">
    <citation type="submission" date="2022-12" db="EMBL/GenBank/DDBJ databases">
        <title>Genomic features and morphological characterization of a novel Knufia sp. strain isolated from spacecraft assembly facility.</title>
        <authorList>
            <person name="Teixeira M."/>
            <person name="Chander A.M."/>
            <person name="Stajich J.E."/>
            <person name="Venkateswaran K."/>
        </authorList>
    </citation>
    <scope>NUCLEOTIDE SEQUENCE [LARGE SCALE GENOMIC DNA]</scope>
    <source>
        <strain evidence="3 4">FJI-L2-BK-P2</strain>
    </source>
</reference>
<evidence type="ECO:0000313" key="3">
    <source>
        <dbReference type="EMBL" id="KAK5950089.1"/>
    </source>
</evidence>
<gene>
    <name evidence="3" type="ORF">OHC33_008804</name>
</gene>
<protein>
    <recommendedName>
        <fullName evidence="2">DUF7770 domain-containing protein</fullName>
    </recommendedName>
</protein>
<name>A0AAN8I3A3_9EURO</name>
<accession>A0AAN8I3A3</accession>
<evidence type="ECO:0000256" key="1">
    <source>
        <dbReference type="SAM" id="MobiDB-lite"/>
    </source>
</evidence>
<evidence type="ECO:0000313" key="4">
    <source>
        <dbReference type="Proteomes" id="UP001316803"/>
    </source>
</evidence>
<dbReference type="InterPro" id="IPR056672">
    <property type="entry name" value="DUF7770"/>
</dbReference>
<comment type="caution">
    <text evidence="3">The sequence shown here is derived from an EMBL/GenBank/DDBJ whole genome shotgun (WGS) entry which is preliminary data.</text>
</comment>
<dbReference type="Pfam" id="PF24968">
    <property type="entry name" value="DUF7770"/>
    <property type="match status" value="1"/>
</dbReference>
<organism evidence="3 4">
    <name type="scientific">Knufia fluminis</name>
    <dbReference type="NCBI Taxonomy" id="191047"/>
    <lineage>
        <taxon>Eukaryota</taxon>
        <taxon>Fungi</taxon>
        <taxon>Dikarya</taxon>
        <taxon>Ascomycota</taxon>
        <taxon>Pezizomycotina</taxon>
        <taxon>Eurotiomycetes</taxon>
        <taxon>Chaetothyriomycetidae</taxon>
        <taxon>Chaetothyriales</taxon>
        <taxon>Trichomeriaceae</taxon>
        <taxon>Knufia</taxon>
    </lineage>
</organism>
<sequence length="200" mass="21028">MATTTQPPAYNTIAWIPPSAAKTYLNHPITHVRALCLPPGPIDPSEPDGKQTNHWILSLHLPNGISLALDPSPSGPNNTLVCGISVIDSTSTATATPNNPTPVKTLPLTPSPNQSASMTVESFLTTLKTHNLTNYTFSPTGQGCRFWIGSVADTLAQNAVVDAQEVETLKDALGSTWAGDGSEMEMEGGRGSGVVEGTFF</sequence>
<dbReference type="Proteomes" id="UP001316803">
    <property type="component" value="Unassembled WGS sequence"/>
</dbReference>
<dbReference type="EMBL" id="JAKLMC020000029">
    <property type="protein sequence ID" value="KAK5950089.1"/>
    <property type="molecule type" value="Genomic_DNA"/>
</dbReference>
<evidence type="ECO:0000259" key="2">
    <source>
        <dbReference type="Pfam" id="PF24968"/>
    </source>
</evidence>
<feature type="region of interest" description="Disordered" evidence="1">
    <location>
        <begin position="92"/>
        <end position="114"/>
    </location>
</feature>
<feature type="domain" description="DUF7770" evidence="2">
    <location>
        <begin position="45"/>
        <end position="199"/>
    </location>
</feature>
<keyword evidence="4" id="KW-1185">Reference proteome</keyword>
<proteinExistence type="predicted"/>
<feature type="compositionally biased region" description="Low complexity" evidence="1">
    <location>
        <begin position="92"/>
        <end position="102"/>
    </location>
</feature>